<dbReference type="AlphaFoldDB" id="A0AAE1AS92"/>
<feature type="compositionally biased region" description="Gly residues" evidence="1">
    <location>
        <begin position="101"/>
        <end position="111"/>
    </location>
</feature>
<name>A0AAE1AS92_9GAST</name>
<evidence type="ECO:0000313" key="3">
    <source>
        <dbReference type="EMBL" id="KAK3792933.1"/>
    </source>
</evidence>
<evidence type="ECO:0000256" key="1">
    <source>
        <dbReference type="SAM" id="MobiDB-lite"/>
    </source>
</evidence>
<feature type="region of interest" description="Disordered" evidence="1">
    <location>
        <begin position="53"/>
        <end position="117"/>
    </location>
</feature>
<keyword evidence="2" id="KW-0732">Signal</keyword>
<feature type="compositionally biased region" description="Low complexity" evidence="1">
    <location>
        <begin position="151"/>
        <end position="166"/>
    </location>
</feature>
<feature type="region of interest" description="Disordered" evidence="1">
    <location>
        <begin position="151"/>
        <end position="227"/>
    </location>
</feature>
<organism evidence="3 4">
    <name type="scientific">Elysia crispata</name>
    <name type="common">lettuce slug</name>
    <dbReference type="NCBI Taxonomy" id="231223"/>
    <lineage>
        <taxon>Eukaryota</taxon>
        <taxon>Metazoa</taxon>
        <taxon>Spiralia</taxon>
        <taxon>Lophotrochozoa</taxon>
        <taxon>Mollusca</taxon>
        <taxon>Gastropoda</taxon>
        <taxon>Heterobranchia</taxon>
        <taxon>Euthyneura</taxon>
        <taxon>Panpulmonata</taxon>
        <taxon>Sacoglossa</taxon>
        <taxon>Placobranchoidea</taxon>
        <taxon>Plakobranchidae</taxon>
        <taxon>Elysia</taxon>
    </lineage>
</organism>
<feature type="signal peptide" evidence="2">
    <location>
        <begin position="1"/>
        <end position="23"/>
    </location>
</feature>
<accession>A0AAE1AS92</accession>
<gene>
    <name evidence="3" type="ORF">RRG08_033783</name>
</gene>
<dbReference type="EMBL" id="JAWDGP010001311">
    <property type="protein sequence ID" value="KAK3792933.1"/>
    <property type="molecule type" value="Genomic_DNA"/>
</dbReference>
<evidence type="ECO:0000313" key="4">
    <source>
        <dbReference type="Proteomes" id="UP001283361"/>
    </source>
</evidence>
<dbReference type="Proteomes" id="UP001283361">
    <property type="component" value="Unassembled WGS sequence"/>
</dbReference>
<comment type="caution">
    <text evidence="3">The sequence shown here is derived from an EMBL/GenBank/DDBJ whole genome shotgun (WGS) entry which is preliminary data.</text>
</comment>
<feature type="compositionally biased region" description="Pro residues" evidence="1">
    <location>
        <begin position="208"/>
        <end position="224"/>
    </location>
</feature>
<proteinExistence type="predicted"/>
<protein>
    <submittedName>
        <fullName evidence="3">Uncharacterized protein</fullName>
    </submittedName>
</protein>
<reference evidence="3" key="1">
    <citation type="journal article" date="2023" name="G3 (Bethesda)">
        <title>A reference genome for the long-term kleptoplast-retaining sea slug Elysia crispata morphotype clarki.</title>
        <authorList>
            <person name="Eastman K.E."/>
            <person name="Pendleton A.L."/>
            <person name="Shaikh M.A."/>
            <person name="Suttiyut T."/>
            <person name="Ogas R."/>
            <person name="Tomko P."/>
            <person name="Gavelis G."/>
            <person name="Widhalm J.R."/>
            <person name="Wisecaver J.H."/>
        </authorList>
    </citation>
    <scope>NUCLEOTIDE SEQUENCE</scope>
    <source>
        <strain evidence="3">ECLA1</strain>
    </source>
</reference>
<sequence>MSTFHAWSCRSVLMFSVIVFLSCMTDQHNTVLAQWGGPGGSWGSREGGGGGLFSSWVGGPGAEEQQEEMEERGGMRGGTWSQGRNAGGLARLNTNRRMNGEMGGGAGGSVETGGSSAQAGMMEMPSWMTFLQNFLRVRIEMWRQQYQKPQQQQLSVSPSLQPQTPLIGGSLARNTPDVLPDASSGLFGLPVGTPRGRGDSPVIEPTSEPEPPTSEPEPEPPVLEPEPVTLPSVLPRFRRRHGSSSSSEAFDFMDLNNEIVAVDAEVKPTGGPELKRWECNQQGGVCASRCENPSDTIDIVDCGMGPRGILSCCEQ</sequence>
<feature type="chain" id="PRO_5042155441" evidence="2">
    <location>
        <begin position="24"/>
        <end position="315"/>
    </location>
</feature>
<evidence type="ECO:0000256" key="2">
    <source>
        <dbReference type="SAM" id="SignalP"/>
    </source>
</evidence>
<keyword evidence="4" id="KW-1185">Reference proteome</keyword>